<name>A0A1A2RJU5_9MYCO</name>
<comment type="caution">
    <text evidence="2">The sequence shown here is derived from an EMBL/GenBank/DDBJ whole genome shotgun (WGS) entry which is preliminary data.</text>
</comment>
<accession>A0A1A2RJU5</accession>
<organism evidence="2 3">
    <name type="scientific">Mycobacterium colombiense</name>
    <dbReference type="NCBI Taxonomy" id="339268"/>
    <lineage>
        <taxon>Bacteria</taxon>
        <taxon>Bacillati</taxon>
        <taxon>Actinomycetota</taxon>
        <taxon>Actinomycetes</taxon>
        <taxon>Mycobacteriales</taxon>
        <taxon>Mycobacteriaceae</taxon>
        <taxon>Mycobacterium</taxon>
        <taxon>Mycobacterium avium complex (MAC)</taxon>
    </lineage>
</organism>
<dbReference type="RefSeq" id="WP_064954634.1">
    <property type="nucleotide sequence ID" value="NZ_LZJS01000170.1"/>
</dbReference>
<dbReference type="Proteomes" id="UP000093861">
    <property type="component" value="Unassembled WGS sequence"/>
</dbReference>
<reference evidence="2 3" key="1">
    <citation type="submission" date="2016-06" db="EMBL/GenBank/DDBJ databases">
        <authorList>
            <person name="Kjaerup R.B."/>
            <person name="Dalgaard T.S."/>
            <person name="Juul-Madsen H.R."/>
        </authorList>
    </citation>
    <scope>NUCLEOTIDE SEQUENCE [LARGE SCALE GENOMIC DNA]</scope>
    <source>
        <strain evidence="2 3">E2464</strain>
    </source>
</reference>
<protein>
    <recommendedName>
        <fullName evidence="4">DNA primase</fullName>
    </recommendedName>
</protein>
<dbReference type="AlphaFoldDB" id="A0A1A2RJU5"/>
<dbReference type="EMBL" id="LZJS01000170">
    <property type="protein sequence ID" value="OBH52313.1"/>
    <property type="molecule type" value="Genomic_DNA"/>
</dbReference>
<feature type="compositionally biased region" description="Acidic residues" evidence="1">
    <location>
        <begin position="129"/>
        <end position="185"/>
    </location>
</feature>
<evidence type="ECO:0000313" key="3">
    <source>
        <dbReference type="Proteomes" id="UP000093861"/>
    </source>
</evidence>
<evidence type="ECO:0008006" key="4">
    <source>
        <dbReference type="Google" id="ProtNLM"/>
    </source>
</evidence>
<evidence type="ECO:0000313" key="2">
    <source>
        <dbReference type="EMBL" id="OBH52313.1"/>
    </source>
</evidence>
<sequence length="241" mass="25682">MANGAKVALAVGAGYLLGRTRKGRLALMLAAAGITGKFPTRPGDLVAHGLKSLGGSTELGQLGEQLRGDVLGAARSAALTAVTHQVDSLNDRLQGVTSAVGADEVLDDVGGTVGDTLNLGGRPRRTRPDEDEYLDEDLDEDGTYEEPEDDGDEEPLDVDEADDDIDEDEDLNATDVDDEEAEEESFQPPVTRRRATRRASAPRASVRRSSRSALPEEPSVRVASRRRAPAATKHSTARRGR</sequence>
<feature type="region of interest" description="Disordered" evidence="1">
    <location>
        <begin position="107"/>
        <end position="241"/>
    </location>
</feature>
<evidence type="ECO:0000256" key="1">
    <source>
        <dbReference type="SAM" id="MobiDB-lite"/>
    </source>
</evidence>
<gene>
    <name evidence="2" type="ORF">A5685_15430</name>
</gene>
<proteinExistence type="predicted"/>